<dbReference type="Gene3D" id="3.10.620.30">
    <property type="match status" value="1"/>
</dbReference>
<dbReference type="InterPro" id="IPR038765">
    <property type="entry name" value="Papain-like_cys_pep_sf"/>
</dbReference>
<dbReference type="Pfam" id="PF01841">
    <property type="entry name" value="Transglut_core"/>
    <property type="match status" value="1"/>
</dbReference>
<evidence type="ECO:0000313" key="2">
    <source>
        <dbReference type="EMBL" id="TXB70282.1"/>
    </source>
</evidence>
<dbReference type="EMBL" id="VOOR01000001">
    <property type="protein sequence ID" value="TXB70282.1"/>
    <property type="molecule type" value="Genomic_DNA"/>
</dbReference>
<dbReference type="SMART" id="SM00460">
    <property type="entry name" value="TGc"/>
    <property type="match status" value="1"/>
</dbReference>
<accession>A0A5C6S998</accession>
<name>A0A5C6S998_9BACT</name>
<protein>
    <submittedName>
        <fullName evidence="2">Transglutaminase domain-containing protein</fullName>
    </submittedName>
</protein>
<dbReference type="RefSeq" id="WP_147165514.1">
    <property type="nucleotide sequence ID" value="NZ_VOOR01000001.1"/>
</dbReference>
<comment type="caution">
    <text evidence="2">The sequence shown here is derived from an EMBL/GenBank/DDBJ whole genome shotgun (WGS) entry which is preliminary data.</text>
</comment>
<gene>
    <name evidence="2" type="ORF">FRY97_00850</name>
</gene>
<keyword evidence="3" id="KW-1185">Reference proteome</keyword>
<dbReference type="InterPro" id="IPR002931">
    <property type="entry name" value="Transglutaminase-like"/>
</dbReference>
<dbReference type="PANTHER" id="PTHR33490">
    <property type="entry name" value="BLR5614 PROTEIN-RELATED"/>
    <property type="match status" value="1"/>
</dbReference>
<dbReference type="SUPFAM" id="SSF54001">
    <property type="entry name" value="Cysteine proteinases"/>
    <property type="match status" value="1"/>
</dbReference>
<evidence type="ECO:0000313" key="3">
    <source>
        <dbReference type="Proteomes" id="UP000321580"/>
    </source>
</evidence>
<organism evidence="2 3">
    <name type="scientific">Phaeodactylibacter luteus</name>
    <dbReference type="NCBI Taxonomy" id="1564516"/>
    <lineage>
        <taxon>Bacteria</taxon>
        <taxon>Pseudomonadati</taxon>
        <taxon>Bacteroidota</taxon>
        <taxon>Saprospiria</taxon>
        <taxon>Saprospirales</taxon>
        <taxon>Haliscomenobacteraceae</taxon>
        <taxon>Phaeodactylibacter</taxon>
    </lineage>
</organism>
<dbReference type="OrthoDB" id="9804872at2"/>
<evidence type="ECO:0000259" key="1">
    <source>
        <dbReference type="SMART" id="SM00460"/>
    </source>
</evidence>
<dbReference type="Proteomes" id="UP000321580">
    <property type="component" value="Unassembled WGS sequence"/>
</dbReference>
<proteinExistence type="predicted"/>
<dbReference type="AlphaFoldDB" id="A0A5C6S998"/>
<sequence length="218" mass="24862">MVNLEIYLQPTAVFDFDTAGFQRFLNRIGQKNAPPVAQAVKLYYAIRDGWRYHPYDIRLQEQYMKASYLLQRPRGHCIDKAVLLIAACRGMGIPARIGLAKVRNHIAAERMTEAFGTDELVPHGYAELWLGGKWVKATPAFNQELCQKLGVAPLEFNGTKDALFQEFDRNGGTFMEYLEDYGAFEGFPMERIRSLMQEHYPEAFERLEATGSLLPEMG</sequence>
<feature type="domain" description="Transglutaminase-like" evidence="1">
    <location>
        <begin position="69"/>
        <end position="141"/>
    </location>
</feature>
<dbReference type="PANTHER" id="PTHR33490:SF3">
    <property type="entry name" value="CONSERVED INTEGRAL MEMBRANE PROTEIN"/>
    <property type="match status" value="1"/>
</dbReference>
<reference evidence="2 3" key="1">
    <citation type="submission" date="2019-08" db="EMBL/GenBank/DDBJ databases">
        <title>Genome of Phaeodactylibacter luteus.</title>
        <authorList>
            <person name="Bowman J.P."/>
        </authorList>
    </citation>
    <scope>NUCLEOTIDE SEQUENCE [LARGE SCALE GENOMIC DNA]</scope>
    <source>
        <strain evidence="2 3">KCTC 42180</strain>
    </source>
</reference>